<dbReference type="GO" id="GO:0000963">
    <property type="term" value="P:mitochondrial RNA processing"/>
    <property type="evidence" value="ECO:0007669"/>
    <property type="project" value="TreeGrafter"/>
</dbReference>
<name>A0AAX4P7Q0_9CHLO</name>
<dbReference type="AlphaFoldDB" id="A0AAX4P7Q0"/>
<dbReference type="Proteomes" id="UP001472866">
    <property type="component" value="Chromosome 04"/>
</dbReference>
<dbReference type="EMBL" id="CP151504">
    <property type="protein sequence ID" value="WZN61610.1"/>
    <property type="molecule type" value="Genomic_DNA"/>
</dbReference>
<dbReference type="PANTHER" id="PTHR21228:SF40">
    <property type="entry name" value="LD45607P"/>
    <property type="match status" value="1"/>
</dbReference>
<evidence type="ECO:0008006" key="4">
    <source>
        <dbReference type="Google" id="ProtNLM"/>
    </source>
</evidence>
<feature type="region of interest" description="Disordered" evidence="1">
    <location>
        <begin position="1"/>
        <end position="21"/>
    </location>
</feature>
<evidence type="ECO:0000313" key="3">
    <source>
        <dbReference type="Proteomes" id="UP001472866"/>
    </source>
</evidence>
<accession>A0AAX4P7Q0</accession>
<dbReference type="GO" id="GO:0003723">
    <property type="term" value="F:RNA binding"/>
    <property type="evidence" value="ECO:0007669"/>
    <property type="project" value="TreeGrafter"/>
</dbReference>
<organism evidence="2 3">
    <name type="scientific">Chloropicon roscoffensis</name>
    <dbReference type="NCBI Taxonomy" id="1461544"/>
    <lineage>
        <taxon>Eukaryota</taxon>
        <taxon>Viridiplantae</taxon>
        <taxon>Chlorophyta</taxon>
        <taxon>Chloropicophyceae</taxon>
        <taxon>Chloropicales</taxon>
        <taxon>Chloropicaceae</taxon>
        <taxon>Chloropicon</taxon>
    </lineage>
</organism>
<evidence type="ECO:0000313" key="2">
    <source>
        <dbReference type="EMBL" id="WZN61610.1"/>
    </source>
</evidence>
<dbReference type="PANTHER" id="PTHR21228">
    <property type="entry name" value="FAST LEU-RICH DOMAIN-CONTAINING"/>
    <property type="match status" value="1"/>
</dbReference>
<dbReference type="GO" id="GO:0035770">
    <property type="term" value="C:ribonucleoprotein granule"/>
    <property type="evidence" value="ECO:0007669"/>
    <property type="project" value="TreeGrafter"/>
</dbReference>
<gene>
    <name evidence="2" type="ORF">HKI87_04g31450</name>
</gene>
<keyword evidence="3" id="KW-1185">Reference proteome</keyword>
<dbReference type="InterPro" id="IPR050870">
    <property type="entry name" value="FAST_kinase"/>
</dbReference>
<protein>
    <recommendedName>
        <fullName evidence="4">Pentatricopeptide repeat-containing protein</fullName>
    </recommendedName>
</protein>
<proteinExistence type="predicted"/>
<feature type="compositionally biased region" description="Basic and acidic residues" evidence="1">
    <location>
        <begin position="59"/>
        <end position="82"/>
    </location>
</feature>
<evidence type="ECO:0000256" key="1">
    <source>
        <dbReference type="SAM" id="MobiDB-lite"/>
    </source>
</evidence>
<reference evidence="2 3" key="1">
    <citation type="submission" date="2024-03" db="EMBL/GenBank/DDBJ databases">
        <title>Complete genome sequence of the green alga Chloropicon roscoffensis RCC1871.</title>
        <authorList>
            <person name="Lemieux C."/>
            <person name="Pombert J.-F."/>
            <person name="Otis C."/>
            <person name="Turmel M."/>
        </authorList>
    </citation>
    <scope>NUCLEOTIDE SEQUENCE [LARGE SCALE GENOMIC DNA]</scope>
    <source>
        <strain evidence="2 3">RCC1871</strain>
    </source>
</reference>
<dbReference type="GO" id="GO:0044528">
    <property type="term" value="P:regulation of mitochondrial mRNA stability"/>
    <property type="evidence" value="ECO:0007669"/>
    <property type="project" value="TreeGrafter"/>
</dbReference>
<sequence>MATRCTFRVGAGGREGTPSTRSARALRIGVIQVARERRPAATVCAARQEHSRRGPRGPGGRDGRREGGGRPEGNDRRGDGRLYGKNLQNAIKEARSVDEILDMVAANEDFLDHIHTCTAMYKIAKLAQSERRGRGKRAGGGASLLDDDRFSVLKASIESQINKFDSWATANLLYSFALLRCNPGYSLLDLLTGHAVSLGSLLSTVDVSNAFWAFSQLKYRPHPNVLHELWEVGAQNISTADIRSLAGLLESGVKTGHKPSKASLVAMSDHILGSWSSVTPRVAANVFISFIRLGFVPPAELLDAVDEKISRDFGTFSNRDLALCLSAYRLAKHKPSEGVLAMVLRKVSTSFEDFNERDVVQILYSLAKMNVDPGAKNLDRCANTMVCHPDTCTAESTLRVLDAYVTTGHEPAQEFLSLVKQKNKKTNARSGQLLRHKF</sequence>
<dbReference type="GO" id="GO:0005759">
    <property type="term" value="C:mitochondrial matrix"/>
    <property type="evidence" value="ECO:0007669"/>
    <property type="project" value="TreeGrafter"/>
</dbReference>
<feature type="region of interest" description="Disordered" evidence="1">
    <location>
        <begin position="39"/>
        <end position="83"/>
    </location>
</feature>